<protein>
    <submittedName>
        <fullName evidence="2">Uncharacterized protein</fullName>
    </submittedName>
</protein>
<sequence length="116" mass="12784">MCVLSIKMPVVFVKNTASYAWKLALIRSQFSDDRRHRACTCADKSGICSCARRSTGDLGIDVPERMEYRHSAAAGRIGCLSSQALEEDVQRGGVVSRYGGSTPTSDRPPIMRHYTN</sequence>
<keyword evidence="3" id="KW-1185">Reference proteome</keyword>
<name>A0A3P7LF64_DIBLA</name>
<dbReference type="EMBL" id="UYRU01049257">
    <property type="protein sequence ID" value="VDN10487.1"/>
    <property type="molecule type" value="Genomic_DNA"/>
</dbReference>
<gene>
    <name evidence="2" type="ORF">DILT_LOCUS6318</name>
</gene>
<organism evidence="2 3">
    <name type="scientific">Dibothriocephalus latus</name>
    <name type="common">Fish tapeworm</name>
    <name type="synonym">Diphyllobothrium latum</name>
    <dbReference type="NCBI Taxonomy" id="60516"/>
    <lineage>
        <taxon>Eukaryota</taxon>
        <taxon>Metazoa</taxon>
        <taxon>Spiralia</taxon>
        <taxon>Lophotrochozoa</taxon>
        <taxon>Platyhelminthes</taxon>
        <taxon>Cestoda</taxon>
        <taxon>Eucestoda</taxon>
        <taxon>Diphyllobothriidea</taxon>
        <taxon>Diphyllobothriidae</taxon>
        <taxon>Dibothriocephalus</taxon>
    </lineage>
</organism>
<proteinExistence type="predicted"/>
<feature type="region of interest" description="Disordered" evidence="1">
    <location>
        <begin position="92"/>
        <end position="116"/>
    </location>
</feature>
<dbReference type="Proteomes" id="UP000281553">
    <property type="component" value="Unassembled WGS sequence"/>
</dbReference>
<reference evidence="2 3" key="1">
    <citation type="submission" date="2018-11" db="EMBL/GenBank/DDBJ databases">
        <authorList>
            <consortium name="Pathogen Informatics"/>
        </authorList>
    </citation>
    <scope>NUCLEOTIDE SEQUENCE [LARGE SCALE GENOMIC DNA]</scope>
</reference>
<evidence type="ECO:0000256" key="1">
    <source>
        <dbReference type="SAM" id="MobiDB-lite"/>
    </source>
</evidence>
<evidence type="ECO:0000313" key="3">
    <source>
        <dbReference type="Proteomes" id="UP000281553"/>
    </source>
</evidence>
<evidence type="ECO:0000313" key="2">
    <source>
        <dbReference type="EMBL" id="VDN10487.1"/>
    </source>
</evidence>
<dbReference type="AlphaFoldDB" id="A0A3P7LF64"/>
<accession>A0A3P7LF64</accession>